<protein>
    <recommendedName>
        <fullName evidence="3">Response regulatory domain-containing protein</fullName>
    </recommendedName>
</protein>
<dbReference type="Pfam" id="PF00072">
    <property type="entry name" value="Response_reg"/>
    <property type="match status" value="1"/>
</dbReference>
<feature type="modified residue" description="4-aspartylphosphate" evidence="2">
    <location>
        <position position="71"/>
    </location>
</feature>
<evidence type="ECO:0000313" key="5">
    <source>
        <dbReference type="Proteomes" id="UP000662572"/>
    </source>
</evidence>
<dbReference type="Proteomes" id="UP000662572">
    <property type="component" value="Unassembled WGS sequence"/>
</dbReference>
<name>A0A918PXV6_9CAUL</name>
<dbReference type="InterPro" id="IPR001789">
    <property type="entry name" value="Sig_transdc_resp-reg_receiver"/>
</dbReference>
<dbReference type="InterPro" id="IPR011006">
    <property type="entry name" value="CheY-like_superfamily"/>
</dbReference>
<keyword evidence="5" id="KW-1185">Reference proteome</keyword>
<keyword evidence="1 2" id="KW-0597">Phosphoprotein</keyword>
<evidence type="ECO:0000256" key="1">
    <source>
        <dbReference type="ARBA" id="ARBA00022553"/>
    </source>
</evidence>
<dbReference type="PROSITE" id="PS50110">
    <property type="entry name" value="RESPONSE_REGULATORY"/>
    <property type="match status" value="1"/>
</dbReference>
<dbReference type="SMART" id="SM00448">
    <property type="entry name" value="REC"/>
    <property type="match status" value="1"/>
</dbReference>
<dbReference type="RefSeq" id="WP_189485345.1">
    <property type="nucleotide sequence ID" value="NZ_BMZB01000001.1"/>
</dbReference>
<accession>A0A918PXV6</accession>
<evidence type="ECO:0000313" key="4">
    <source>
        <dbReference type="EMBL" id="GGZ26954.1"/>
    </source>
</evidence>
<dbReference type="SUPFAM" id="SSF52172">
    <property type="entry name" value="CheY-like"/>
    <property type="match status" value="1"/>
</dbReference>
<dbReference type="EMBL" id="BMZB01000001">
    <property type="protein sequence ID" value="GGZ26954.1"/>
    <property type="molecule type" value="Genomic_DNA"/>
</dbReference>
<dbReference type="PANTHER" id="PTHR44591:SF3">
    <property type="entry name" value="RESPONSE REGULATORY DOMAIN-CONTAINING PROTEIN"/>
    <property type="match status" value="1"/>
</dbReference>
<gene>
    <name evidence="4" type="ORF">GCM10011273_10700</name>
</gene>
<reference evidence="4" key="1">
    <citation type="journal article" date="2014" name="Int. J. Syst. Evol. Microbiol.">
        <title>Complete genome sequence of Corynebacterium casei LMG S-19264T (=DSM 44701T), isolated from a smear-ripened cheese.</title>
        <authorList>
            <consortium name="US DOE Joint Genome Institute (JGI-PGF)"/>
            <person name="Walter F."/>
            <person name="Albersmeier A."/>
            <person name="Kalinowski J."/>
            <person name="Ruckert C."/>
        </authorList>
    </citation>
    <scope>NUCLEOTIDE SEQUENCE</scope>
    <source>
        <strain evidence="4">KCTC 32296</strain>
    </source>
</reference>
<dbReference type="AlphaFoldDB" id="A0A918PXV6"/>
<dbReference type="GO" id="GO:0000160">
    <property type="term" value="P:phosphorelay signal transduction system"/>
    <property type="evidence" value="ECO:0007669"/>
    <property type="project" value="InterPro"/>
</dbReference>
<dbReference type="PANTHER" id="PTHR44591">
    <property type="entry name" value="STRESS RESPONSE REGULATOR PROTEIN 1"/>
    <property type="match status" value="1"/>
</dbReference>
<comment type="caution">
    <text evidence="4">The sequence shown here is derived from an EMBL/GenBank/DDBJ whole genome shotgun (WGS) entry which is preliminary data.</text>
</comment>
<feature type="domain" description="Response regulatory" evidence="3">
    <location>
        <begin position="21"/>
        <end position="145"/>
    </location>
</feature>
<dbReference type="InterPro" id="IPR050595">
    <property type="entry name" value="Bact_response_regulator"/>
</dbReference>
<reference evidence="4" key="2">
    <citation type="submission" date="2020-09" db="EMBL/GenBank/DDBJ databases">
        <authorList>
            <person name="Sun Q."/>
            <person name="Kim S."/>
        </authorList>
    </citation>
    <scope>NUCLEOTIDE SEQUENCE</scope>
    <source>
        <strain evidence="4">KCTC 32296</strain>
    </source>
</reference>
<organism evidence="4 5">
    <name type="scientific">Asticcacaulis endophyticus</name>
    <dbReference type="NCBI Taxonomy" id="1395890"/>
    <lineage>
        <taxon>Bacteria</taxon>
        <taxon>Pseudomonadati</taxon>
        <taxon>Pseudomonadota</taxon>
        <taxon>Alphaproteobacteria</taxon>
        <taxon>Caulobacterales</taxon>
        <taxon>Caulobacteraceae</taxon>
        <taxon>Asticcacaulis</taxon>
    </lineage>
</organism>
<proteinExistence type="predicted"/>
<sequence>MSNLTYQTLRAQRKINPATVNILVVEDHDASRRMILELLRGAGFTRLLPARSAEEAIGFLTSHNPDLMVLDWELPGMSGVDLVRAMRQAAVKDDPRFLNPRLPVLMLTGRQKSQDVTHARNCGVDEFVIKPFSTSVLLKAVLAALTRKRNFVVSANYIGPCRRRKTHTTYQGVLRRIDDIEKSADNLQREIFQQTLSVELNSLRVLMQARGGLDKKLLDYMVGRIMHTEKRAHALRLGLIEQATHSLNDYAVALGEDTDPEVVDIHLDTLIRLNEIDLADHREAAKTVQHLERLVSKRKKHRKLTA</sequence>
<evidence type="ECO:0000259" key="3">
    <source>
        <dbReference type="PROSITE" id="PS50110"/>
    </source>
</evidence>
<evidence type="ECO:0000256" key="2">
    <source>
        <dbReference type="PROSITE-ProRule" id="PRU00169"/>
    </source>
</evidence>
<dbReference type="Gene3D" id="3.40.50.2300">
    <property type="match status" value="1"/>
</dbReference>